<comment type="caution">
    <text evidence="1">The sequence shown here is derived from an EMBL/GenBank/DDBJ whole genome shotgun (WGS) entry which is preliminary data.</text>
</comment>
<evidence type="ECO:0000313" key="2">
    <source>
        <dbReference type="Proteomes" id="UP000765509"/>
    </source>
</evidence>
<name>A0A9Q3L2P1_9BASI</name>
<reference evidence="1" key="1">
    <citation type="submission" date="2021-03" db="EMBL/GenBank/DDBJ databases">
        <title>Draft genome sequence of rust myrtle Austropuccinia psidii MF-1, a brazilian biotype.</title>
        <authorList>
            <person name="Quecine M.C."/>
            <person name="Pachon D.M.R."/>
            <person name="Bonatelli M.L."/>
            <person name="Correr F.H."/>
            <person name="Franceschini L.M."/>
            <person name="Leite T.F."/>
            <person name="Margarido G.R.A."/>
            <person name="Almeida C.A."/>
            <person name="Ferrarezi J.A."/>
            <person name="Labate C.A."/>
        </authorList>
    </citation>
    <scope>NUCLEOTIDE SEQUENCE</scope>
    <source>
        <strain evidence="1">MF-1</strain>
    </source>
</reference>
<organism evidence="1 2">
    <name type="scientific">Austropuccinia psidii MF-1</name>
    <dbReference type="NCBI Taxonomy" id="1389203"/>
    <lineage>
        <taxon>Eukaryota</taxon>
        <taxon>Fungi</taxon>
        <taxon>Dikarya</taxon>
        <taxon>Basidiomycota</taxon>
        <taxon>Pucciniomycotina</taxon>
        <taxon>Pucciniomycetes</taxon>
        <taxon>Pucciniales</taxon>
        <taxon>Sphaerophragmiaceae</taxon>
        <taxon>Austropuccinia</taxon>
    </lineage>
</organism>
<keyword evidence="2" id="KW-1185">Reference proteome</keyword>
<dbReference type="AlphaFoldDB" id="A0A9Q3L2P1"/>
<dbReference type="EMBL" id="AVOT02143986">
    <property type="protein sequence ID" value="MBW0591599.1"/>
    <property type="molecule type" value="Genomic_DNA"/>
</dbReference>
<evidence type="ECO:0000313" key="1">
    <source>
        <dbReference type="EMBL" id="MBW0591599.1"/>
    </source>
</evidence>
<dbReference type="Proteomes" id="UP000765509">
    <property type="component" value="Unassembled WGS sequence"/>
</dbReference>
<gene>
    <name evidence="1" type="ORF">O181_131314</name>
</gene>
<accession>A0A9Q3L2P1</accession>
<proteinExistence type="predicted"/>
<protein>
    <submittedName>
        <fullName evidence="1">Uncharacterized protein</fullName>
    </submittedName>
</protein>
<sequence>MAPQEYINAILFFTDCLTESDTSIPNSAFSFSNTHLDPGPSHSCHDGSLYQAMASNDGSTSELLLNNNNYIVEEDNCLGIDDVTPPKGSKTSVKRHCIQLF</sequence>